<feature type="transmembrane region" description="Helical" evidence="4">
    <location>
        <begin position="390"/>
        <end position="414"/>
    </location>
</feature>
<evidence type="ECO:0000313" key="6">
    <source>
        <dbReference type="EMBL" id="PKU71011.1"/>
    </source>
</evidence>
<dbReference type="GO" id="GO:0005975">
    <property type="term" value="P:carbohydrate metabolic process"/>
    <property type="evidence" value="ECO:0007669"/>
    <property type="project" value="InterPro"/>
</dbReference>
<organism evidence="6 7">
    <name type="scientific">Dendrobium catenatum</name>
    <dbReference type="NCBI Taxonomy" id="906689"/>
    <lineage>
        <taxon>Eukaryota</taxon>
        <taxon>Viridiplantae</taxon>
        <taxon>Streptophyta</taxon>
        <taxon>Embryophyta</taxon>
        <taxon>Tracheophyta</taxon>
        <taxon>Spermatophyta</taxon>
        <taxon>Magnoliopsida</taxon>
        <taxon>Liliopsida</taxon>
        <taxon>Asparagales</taxon>
        <taxon>Orchidaceae</taxon>
        <taxon>Epidendroideae</taxon>
        <taxon>Malaxideae</taxon>
        <taxon>Dendrobiinae</taxon>
        <taxon>Dendrobium</taxon>
    </lineage>
</organism>
<dbReference type="STRING" id="906689.A0A2I0W5T1"/>
<dbReference type="Proteomes" id="UP000233837">
    <property type="component" value="Unassembled WGS sequence"/>
</dbReference>
<feature type="domain" description="Alpha-D-phosphohexomutase alpha/beta/alpha" evidence="5">
    <location>
        <begin position="281"/>
        <end position="357"/>
    </location>
</feature>
<dbReference type="InterPro" id="IPR016055">
    <property type="entry name" value="A-D-PHexomutase_a/b/a-I/II/III"/>
</dbReference>
<dbReference type="AlphaFoldDB" id="A0A2I0W5T1"/>
<keyword evidence="4" id="KW-0472">Membrane</keyword>
<accession>A0A2I0W5T1</accession>
<dbReference type="Gene3D" id="2.70.150.10">
    <property type="entry name" value="Calcium-transporting ATPase, cytoplasmic transduction domain A"/>
    <property type="match status" value="1"/>
</dbReference>
<dbReference type="InterPro" id="IPR045244">
    <property type="entry name" value="PGM"/>
</dbReference>
<evidence type="ECO:0000256" key="1">
    <source>
        <dbReference type="ARBA" id="ARBA00022723"/>
    </source>
</evidence>
<dbReference type="SUPFAM" id="SSF53738">
    <property type="entry name" value="Phosphoglucomutase, first 3 domains"/>
    <property type="match status" value="2"/>
</dbReference>
<evidence type="ECO:0000256" key="2">
    <source>
        <dbReference type="ARBA" id="ARBA00022842"/>
    </source>
</evidence>
<dbReference type="GO" id="GO:0004614">
    <property type="term" value="F:phosphoglucomutase activity"/>
    <property type="evidence" value="ECO:0007669"/>
    <property type="project" value="InterPro"/>
</dbReference>
<reference evidence="6 7" key="1">
    <citation type="journal article" date="2016" name="Sci. Rep.">
        <title>The Dendrobium catenatum Lindl. genome sequence provides insights into polysaccharide synthase, floral development and adaptive evolution.</title>
        <authorList>
            <person name="Zhang G.Q."/>
            <person name="Xu Q."/>
            <person name="Bian C."/>
            <person name="Tsai W.C."/>
            <person name="Yeh C.M."/>
            <person name="Liu K.W."/>
            <person name="Yoshida K."/>
            <person name="Zhang L.S."/>
            <person name="Chang S.B."/>
            <person name="Chen F."/>
            <person name="Shi Y."/>
            <person name="Su Y.Y."/>
            <person name="Zhang Y.Q."/>
            <person name="Chen L.J."/>
            <person name="Yin Y."/>
            <person name="Lin M."/>
            <person name="Huang H."/>
            <person name="Deng H."/>
            <person name="Wang Z.W."/>
            <person name="Zhu S.L."/>
            <person name="Zhao X."/>
            <person name="Deng C."/>
            <person name="Niu S.C."/>
            <person name="Huang J."/>
            <person name="Wang M."/>
            <person name="Liu G.H."/>
            <person name="Yang H.J."/>
            <person name="Xiao X.J."/>
            <person name="Hsiao Y.Y."/>
            <person name="Wu W.L."/>
            <person name="Chen Y.Y."/>
            <person name="Mitsuda N."/>
            <person name="Ohme-Takagi M."/>
            <person name="Luo Y.B."/>
            <person name="Van de Peer Y."/>
            <person name="Liu Z.J."/>
        </authorList>
    </citation>
    <scope>NUCLEOTIDE SEQUENCE [LARGE SCALE GENOMIC DNA]</scope>
    <source>
        <tissue evidence="6">The whole plant</tissue>
    </source>
</reference>
<dbReference type="Gene3D" id="3.40.120.10">
    <property type="entry name" value="Alpha-D-Glucose-1,6-Bisphosphate, subunit A, domain 3"/>
    <property type="match status" value="1"/>
</dbReference>
<keyword evidence="4" id="KW-0812">Transmembrane</keyword>
<keyword evidence="7" id="KW-1185">Reference proteome</keyword>
<reference evidence="6 7" key="2">
    <citation type="journal article" date="2017" name="Nature">
        <title>The Apostasia genome and the evolution of orchids.</title>
        <authorList>
            <person name="Zhang G.Q."/>
            <person name="Liu K.W."/>
            <person name="Li Z."/>
            <person name="Lohaus R."/>
            <person name="Hsiao Y.Y."/>
            <person name="Niu S.C."/>
            <person name="Wang J.Y."/>
            <person name="Lin Y.C."/>
            <person name="Xu Q."/>
            <person name="Chen L.J."/>
            <person name="Yoshida K."/>
            <person name="Fujiwara S."/>
            <person name="Wang Z.W."/>
            <person name="Zhang Y.Q."/>
            <person name="Mitsuda N."/>
            <person name="Wang M."/>
            <person name="Liu G.H."/>
            <person name="Pecoraro L."/>
            <person name="Huang H.X."/>
            <person name="Xiao X.J."/>
            <person name="Lin M."/>
            <person name="Wu X.Y."/>
            <person name="Wu W.L."/>
            <person name="Chen Y.Y."/>
            <person name="Chang S.B."/>
            <person name="Sakamoto S."/>
            <person name="Ohme-Takagi M."/>
            <person name="Yagi M."/>
            <person name="Zeng S.J."/>
            <person name="Shen C.Y."/>
            <person name="Yeh C.M."/>
            <person name="Luo Y.B."/>
            <person name="Tsai W.C."/>
            <person name="Van de Peer Y."/>
            <person name="Liu Z.J."/>
        </authorList>
    </citation>
    <scope>NUCLEOTIDE SEQUENCE [LARGE SCALE GENOMIC DNA]</scope>
    <source>
        <tissue evidence="6">The whole plant</tissue>
    </source>
</reference>
<sequence length="476" mass="52836">MLLQKIYFYYTQFNSSHRYILMPDGIERHLERANDTKNCFIGEDNAGNDAAALMSQLAPKAKALRDEKWTEIGASILVPRNPLKIDQPALAGESLPVIKCPGDVVYSRSTYKQGELEAVVMAALNLLRKIINKHLKKNLDGLAAEQSLNDFMEVCKDLHALSIAKINTNDFEVCGRVVGSSIGKDFIAGVEMSGLNSAEKVDSVQCIQTVRRNVANRVNPNLKRLEEAVQKLIGPKGSCDVEVFDSASDYVELMKSFFDCESIRKLLALPKFTFCYDAPHGIAKSMPTSAALHVVTQNLSLKFLEVSTGWKFFGKLMDAGLCSNCGEESFRTGLDHLCEKDLGDGSVSKHQGVRFLSAYGSQLVFRLFGTGSEGIDFRRLHLLNSTHSTMIYDVIFIPIIFLISIITYIIWLVWHYSVVAPPLQPEYNAEIEIDNTTLSTWPTLTYAEAKSQDPRAVNSICCSICLADYEEEKGGG</sequence>
<keyword evidence="3" id="KW-0413">Isomerase</keyword>
<dbReference type="InterPro" id="IPR036900">
    <property type="entry name" value="A-D-PHexomutase_C_sf"/>
</dbReference>
<dbReference type="PANTHER" id="PTHR22573:SF2">
    <property type="entry name" value="PHOSPHOGLUCOMUTASE"/>
    <property type="match status" value="1"/>
</dbReference>
<evidence type="ECO:0000313" key="7">
    <source>
        <dbReference type="Proteomes" id="UP000233837"/>
    </source>
</evidence>
<keyword evidence="1" id="KW-0479">Metal-binding</keyword>
<dbReference type="SUPFAM" id="SSF81653">
    <property type="entry name" value="Calcium ATPase, transduction domain A"/>
    <property type="match status" value="1"/>
</dbReference>
<dbReference type="InterPro" id="IPR008250">
    <property type="entry name" value="ATPase_P-typ_transduc_dom_A_sf"/>
</dbReference>
<name>A0A2I0W5T1_9ASPA</name>
<dbReference type="SUPFAM" id="SSF55957">
    <property type="entry name" value="Phosphoglucomutase, C-terminal domain"/>
    <property type="match status" value="1"/>
</dbReference>
<dbReference type="InterPro" id="IPR005846">
    <property type="entry name" value="A-D-PHexomutase_a/b/a-III"/>
</dbReference>
<evidence type="ECO:0000256" key="4">
    <source>
        <dbReference type="SAM" id="Phobius"/>
    </source>
</evidence>
<keyword evidence="4" id="KW-1133">Transmembrane helix</keyword>
<dbReference type="PANTHER" id="PTHR22573">
    <property type="entry name" value="PHOSPHOHEXOMUTASE FAMILY MEMBER"/>
    <property type="match status" value="1"/>
</dbReference>
<proteinExistence type="predicted"/>
<dbReference type="EMBL" id="KZ502898">
    <property type="protein sequence ID" value="PKU71011.1"/>
    <property type="molecule type" value="Genomic_DNA"/>
</dbReference>
<dbReference type="GO" id="GO:0046872">
    <property type="term" value="F:metal ion binding"/>
    <property type="evidence" value="ECO:0007669"/>
    <property type="project" value="UniProtKB-KW"/>
</dbReference>
<gene>
    <name evidence="6" type="ORF">MA16_Dca020999</name>
</gene>
<dbReference type="Gene3D" id="1.20.1110.10">
    <property type="entry name" value="Calcium-transporting ATPase, transmembrane domain"/>
    <property type="match status" value="1"/>
</dbReference>
<evidence type="ECO:0000256" key="3">
    <source>
        <dbReference type="ARBA" id="ARBA00023235"/>
    </source>
</evidence>
<protein>
    <submittedName>
        <fullName evidence="6">Phosphoglucomutase, cytoplasmic 2</fullName>
    </submittedName>
</protein>
<dbReference type="Pfam" id="PF02880">
    <property type="entry name" value="PGM_PMM_III"/>
    <property type="match status" value="1"/>
</dbReference>
<evidence type="ECO:0000259" key="5">
    <source>
        <dbReference type="Pfam" id="PF02880"/>
    </source>
</evidence>
<dbReference type="GO" id="GO:0005829">
    <property type="term" value="C:cytosol"/>
    <property type="evidence" value="ECO:0007669"/>
    <property type="project" value="TreeGrafter"/>
</dbReference>
<keyword evidence="2" id="KW-0460">Magnesium</keyword>